<dbReference type="InterPro" id="IPR013108">
    <property type="entry name" value="Amidohydro_3"/>
</dbReference>
<dbReference type="PANTHER" id="PTHR22642:SF2">
    <property type="entry name" value="PROTEIN LONG AFTER FAR-RED 3"/>
    <property type="match status" value="1"/>
</dbReference>
<proteinExistence type="predicted"/>
<name>A0A382M520_9ZZZZ</name>
<feature type="non-terminal residue" evidence="2">
    <location>
        <position position="1"/>
    </location>
</feature>
<protein>
    <recommendedName>
        <fullName evidence="1">Amidohydrolase 3 domain-containing protein</fullName>
    </recommendedName>
</protein>
<sequence length="266" mass="28488">VHDEEWVLHNAVIHTQSPANPRATAVWIRNGRILETAGDELKECVPHERRTDAGGRCVLPGLTDAHLHFEWFSLGLQRIDADQPTLQHVLDLVSQQARTLAAGSWIRGHGWNHNAWGSGDLPTRQSLDSVAPDHPVFLTAKSGHASWSNSCALKLARVGGSTPDPSDGAVVRDGSGHPTGVLLEGASDLVASCLPPITVSDVATAMRAGMAKAHGLGITGVHDMDGVRALRAWQQLRRQGHLQMRVCKTIPLDHLDEAIGCGMSSG</sequence>
<dbReference type="Pfam" id="PF07969">
    <property type="entry name" value="Amidohydro_3"/>
    <property type="match status" value="1"/>
</dbReference>
<dbReference type="Gene3D" id="2.30.40.10">
    <property type="entry name" value="Urease, subunit C, domain 1"/>
    <property type="match status" value="1"/>
</dbReference>
<evidence type="ECO:0000313" key="2">
    <source>
        <dbReference type="EMBL" id="SVC43999.1"/>
    </source>
</evidence>
<dbReference type="AlphaFoldDB" id="A0A382M520"/>
<dbReference type="InterPro" id="IPR032466">
    <property type="entry name" value="Metal_Hydrolase"/>
</dbReference>
<dbReference type="GO" id="GO:0016810">
    <property type="term" value="F:hydrolase activity, acting on carbon-nitrogen (but not peptide) bonds"/>
    <property type="evidence" value="ECO:0007669"/>
    <property type="project" value="InterPro"/>
</dbReference>
<accession>A0A382M520</accession>
<feature type="domain" description="Amidohydrolase 3" evidence="1">
    <location>
        <begin position="52"/>
        <end position="252"/>
    </location>
</feature>
<dbReference type="SUPFAM" id="SSF51556">
    <property type="entry name" value="Metallo-dependent hydrolases"/>
    <property type="match status" value="1"/>
</dbReference>
<dbReference type="EMBL" id="UINC01091325">
    <property type="protein sequence ID" value="SVC43999.1"/>
    <property type="molecule type" value="Genomic_DNA"/>
</dbReference>
<dbReference type="PANTHER" id="PTHR22642">
    <property type="entry name" value="IMIDAZOLONEPROPIONASE"/>
    <property type="match status" value="1"/>
</dbReference>
<reference evidence="2" key="1">
    <citation type="submission" date="2018-05" db="EMBL/GenBank/DDBJ databases">
        <authorList>
            <person name="Lanie J.A."/>
            <person name="Ng W.-L."/>
            <person name="Kazmierczak K.M."/>
            <person name="Andrzejewski T.M."/>
            <person name="Davidsen T.M."/>
            <person name="Wayne K.J."/>
            <person name="Tettelin H."/>
            <person name="Glass J.I."/>
            <person name="Rusch D."/>
            <person name="Podicherti R."/>
            <person name="Tsui H.-C.T."/>
            <person name="Winkler M.E."/>
        </authorList>
    </citation>
    <scope>NUCLEOTIDE SEQUENCE</scope>
</reference>
<dbReference type="InterPro" id="IPR011059">
    <property type="entry name" value="Metal-dep_hydrolase_composite"/>
</dbReference>
<gene>
    <name evidence="2" type="ORF">METZ01_LOCUS296853</name>
</gene>
<dbReference type="Gene3D" id="3.20.20.140">
    <property type="entry name" value="Metal-dependent hydrolases"/>
    <property type="match status" value="1"/>
</dbReference>
<organism evidence="2">
    <name type="scientific">marine metagenome</name>
    <dbReference type="NCBI Taxonomy" id="408172"/>
    <lineage>
        <taxon>unclassified sequences</taxon>
        <taxon>metagenomes</taxon>
        <taxon>ecological metagenomes</taxon>
    </lineage>
</organism>
<dbReference type="SUPFAM" id="SSF51338">
    <property type="entry name" value="Composite domain of metallo-dependent hydrolases"/>
    <property type="match status" value="1"/>
</dbReference>
<feature type="non-terminal residue" evidence="2">
    <location>
        <position position="266"/>
    </location>
</feature>
<dbReference type="Gene3D" id="3.10.310.70">
    <property type="match status" value="1"/>
</dbReference>
<evidence type="ECO:0000259" key="1">
    <source>
        <dbReference type="Pfam" id="PF07969"/>
    </source>
</evidence>